<feature type="compositionally biased region" description="Low complexity" evidence="1">
    <location>
        <begin position="11"/>
        <end position="21"/>
    </location>
</feature>
<accession>A0A699V6M4</accession>
<name>A0A699V6M4_TANCI</name>
<protein>
    <submittedName>
        <fullName evidence="2">Uncharacterized protein</fullName>
    </submittedName>
</protein>
<dbReference type="EMBL" id="BKCJ011409407">
    <property type="protein sequence ID" value="GFD30972.1"/>
    <property type="molecule type" value="Genomic_DNA"/>
</dbReference>
<organism evidence="2">
    <name type="scientific">Tanacetum cinerariifolium</name>
    <name type="common">Dalmatian daisy</name>
    <name type="synonym">Chrysanthemum cinerariifolium</name>
    <dbReference type="NCBI Taxonomy" id="118510"/>
    <lineage>
        <taxon>Eukaryota</taxon>
        <taxon>Viridiplantae</taxon>
        <taxon>Streptophyta</taxon>
        <taxon>Embryophyta</taxon>
        <taxon>Tracheophyta</taxon>
        <taxon>Spermatophyta</taxon>
        <taxon>Magnoliopsida</taxon>
        <taxon>eudicotyledons</taxon>
        <taxon>Gunneridae</taxon>
        <taxon>Pentapetalae</taxon>
        <taxon>asterids</taxon>
        <taxon>campanulids</taxon>
        <taxon>Asterales</taxon>
        <taxon>Asteraceae</taxon>
        <taxon>Asteroideae</taxon>
        <taxon>Anthemideae</taxon>
        <taxon>Anthemidinae</taxon>
        <taxon>Tanacetum</taxon>
    </lineage>
</organism>
<comment type="caution">
    <text evidence="2">The sequence shown here is derived from an EMBL/GenBank/DDBJ whole genome shotgun (WGS) entry which is preliminary data.</text>
</comment>
<gene>
    <name evidence="2" type="ORF">Tci_902941</name>
</gene>
<proteinExistence type="predicted"/>
<evidence type="ECO:0000256" key="1">
    <source>
        <dbReference type="SAM" id="MobiDB-lite"/>
    </source>
</evidence>
<reference evidence="2" key="1">
    <citation type="journal article" date="2019" name="Sci. Rep.">
        <title>Draft genome of Tanacetum cinerariifolium, the natural source of mosquito coil.</title>
        <authorList>
            <person name="Yamashiro T."/>
            <person name="Shiraishi A."/>
            <person name="Satake H."/>
            <person name="Nakayama K."/>
        </authorList>
    </citation>
    <scope>NUCLEOTIDE SEQUENCE</scope>
</reference>
<dbReference type="AlphaFoldDB" id="A0A699V6M4"/>
<feature type="region of interest" description="Disordered" evidence="1">
    <location>
        <begin position="1"/>
        <end position="21"/>
    </location>
</feature>
<sequence length="123" mass="13560">MDQRGTNKAGSTNPVNTVSNPVNAASTLGTFSVGEPSSPHPDAFIPAYTLLHINQDDSQIHDLEDTAELQSTDQILGDPKSLVQTRRMAKKSSGAHALVSYIHKWRRTNHKDYENCLFACFFS</sequence>
<feature type="compositionally biased region" description="Polar residues" evidence="1">
    <location>
        <begin position="1"/>
        <end position="10"/>
    </location>
</feature>
<evidence type="ECO:0000313" key="2">
    <source>
        <dbReference type="EMBL" id="GFD30972.1"/>
    </source>
</evidence>